<dbReference type="Gene3D" id="3.30.40.10">
    <property type="entry name" value="Zinc/RING finger domain, C3HC4 (zinc finger)"/>
    <property type="match status" value="1"/>
</dbReference>
<keyword evidence="1" id="KW-0479">Metal-binding</keyword>
<dbReference type="SMART" id="SM00184">
    <property type="entry name" value="RING"/>
    <property type="match status" value="2"/>
</dbReference>
<dbReference type="PROSITE" id="PS50089">
    <property type="entry name" value="ZF_RING_2"/>
    <property type="match status" value="1"/>
</dbReference>
<organism evidence="9 10">
    <name type="scientific">Branchiostoma belcheri</name>
    <name type="common">Amphioxus</name>
    <dbReference type="NCBI Taxonomy" id="7741"/>
    <lineage>
        <taxon>Eukaryota</taxon>
        <taxon>Metazoa</taxon>
        <taxon>Chordata</taxon>
        <taxon>Cephalochordata</taxon>
        <taxon>Leptocardii</taxon>
        <taxon>Amphioxiformes</taxon>
        <taxon>Branchiostomatidae</taxon>
        <taxon>Branchiostoma</taxon>
    </lineage>
</organism>
<name>A0A6P4Z6N8_BRABE</name>
<feature type="region of interest" description="Disordered" evidence="5">
    <location>
        <begin position="244"/>
        <end position="269"/>
    </location>
</feature>
<dbReference type="SUPFAM" id="SSF57845">
    <property type="entry name" value="B-box zinc-binding domain"/>
    <property type="match status" value="1"/>
</dbReference>
<evidence type="ECO:0000256" key="2">
    <source>
        <dbReference type="ARBA" id="ARBA00022771"/>
    </source>
</evidence>
<dbReference type="Pfam" id="PF12721">
    <property type="entry name" value="RHIM"/>
    <property type="match status" value="1"/>
</dbReference>
<dbReference type="InterPro" id="IPR001841">
    <property type="entry name" value="Znf_RING"/>
</dbReference>
<dbReference type="AlphaFoldDB" id="A0A6P4Z6N8"/>
<dbReference type="GO" id="GO:0061630">
    <property type="term" value="F:ubiquitin protein ligase activity"/>
    <property type="evidence" value="ECO:0007669"/>
    <property type="project" value="TreeGrafter"/>
</dbReference>
<dbReference type="InterPro" id="IPR000315">
    <property type="entry name" value="Znf_B-box"/>
</dbReference>
<feature type="region of interest" description="Disordered" evidence="5">
    <location>
        <begin position="93"/>
        <end position="167"/>
    </location>
</feature>
<dbReference type="Proteomes" id="UP000515135">
    <property type="component" value="Unplaced"/>
</dbReference>
<feature type="domain" description="DED" evidence="8">
    <location>
        <begin position="15"/>
        <end position="93"/>
    </location>
</feature>
<dbReference type="InterPro" id="IPR001875">
    <property type="entry name" value="DED_dom"/>
</dbReference>
<dbReference type="PANTHER" id="PTHR25462:SF229">
    <property type="entry name" value="TRANSCRIPTION INTERMEDIARY FACTOR 1-BETA"/>
    <property type="match status" value="1"/>
</dbReference>
<dbReference type="GeneID" id="109475944"/>
<feature type="region of interest" description="Disordered" evidence="5">
    <location>
        <begin position="287"/>
        <end position="317"/>
    </location>
</feature>
<dbReference type="InterPro" id="IPR013087">
    <property type="entry name" value="Znf_C2H2_type"/>
</dbReference>
<evidence type="ECO:0000259" key="8">
    <source>
        <dbReference type="PROSITE" id="PS50168"/>
    </source>
</evidence>
<dbReference type="InterPro" id="IPR011029">
    <property type="entry name" value="DEATH-like_dom_sf"/>
</dbReference>
<dbReference type="InterPro" id="IPR047153">
    <property type="entry name" value="TRIM45/56/19-like"/>
</dbReference>
<protein>
    <submittedName>
        <fullName evidence="10">Uncharacterized protein LOC109475944 isoform X1</fullName>
    </submittedName>
</protein>
<keyword evidence="9" id="KW-1185">Reference proteome</keyword>
<evidence type="ECO:0000256" key="1">
    <source>
        <dbReference type="ARBA" id="ARBA00022723"/>
    </source>
</evidence>
<dbReference type="Gene3D" id="3.30.160.60">
    <property type="entry name" value="Classic Zinc Finger"/>
    <property type="match status" value="1"/>
</dbReference>
<dbReference type="Pfam" id="PF01335">
    <property type="entry name" value="DED"/>
    <property type="match status" value="1"/>
</dbReference>
<dbReference type="PANTHER" id="PTHR25462">
    <property type="entry name" value="BONUS, ISOFORM C-RELATED"/>
    <property type="match status" value="1"/>
</dbReference>
<evidence type="ECO:0000256" key="5">
    <source>
        <dbReference type="SAM" id="MobiDB-lite"/>
    </source>
</evidence>
<evidence type="ECO:0000256" key="3">
    <source>
        <dbReference type="ARBA" id="ARBA00022833"/>
    </source>
</evidence>
<keyword evidence="2 4" id="KW-0863">Zinc-finger</keyword>
<evidence type="ECO:0000259" key="6">
    <source>
        <dbReference type="PROSITE" id="PS50089"/>
    </source>
</evidence>
<feature type="domain" description="B box-type" evidence="7">
    <location>
        <begin position="537"/>
        <end position="581"/>
    </location>
</feature>
<gene>
    <name evidence="10" type="primary">LOC109475944</name>
</gene>
<sequence length="777" mass="85749">MAATMESQQGNWPSPRNMLYSKINESLNKEEVKSLRALLVGEKIPKGKVEEKTPHEIFNMLEDDHRIGKGNLGLLIGLLKLLSKTQLAVEAEDLERNERMTMPSTSKRKAPEEASSTKRAKMSRDDEDSASSAESDIGCSASASPQQDTEMPESQSGRNLMTSAEGAAGGSTFETVLGDVRKRINQLAKLINKGDVGPDVSVEFNLNTGQRATIKVTAANLKLADGCKFDEESAARQLFRSATHNKSHLQEDGMTVDETDEQDEKEERTELERGFNYIEAMAGQVGNDNISSASKDESQDSASLGATASLTQPPKAGKVRVYRIENSKFVQIGDNNRMVIQKVTPQKDDNQEVPVSKAAFKHSEDSKEATSQDGATAAVEEAVQLEEAAANVPKEEFDDQFLTCQICMNIYNDPRILPCLHTFCTRCLEEWQKESNKFICPACREQLPLGAEGVIGLPPNVYVNSLLDFRTLQTSKRASASCQMCESGASIEGTCGDCHLLLCRNCITAHGNAPTLKDHYIITLDDLKNPRSRSQYTRAKNCPKHNQRLMFYCQPCTKLVCQACTSTEHSRALKHHDPQEVSKAAQKIKAELQTLLGQTQDTADTLKKTAETVSMELTSITANCDMEGKKIQEHFAHLRAKLDGEEQKCRDKLREMECTQTEALLKERKGLKETLRSTEEGLQFCADILARGNDVEILTLRQQLEGRLKSLTASKISHRELEKAISFQPSLEMLTCNPGTVSMCNVGITVPELPVESLPTTLAPRGGCDRGWTCVCS</sequence>
<dbReference type="SMART" id="SM00336">
    <property type="entry name" value="BBOX"/>
    <property type="match status" value="2"/>
</dbReference>
<dbReference type="RefSeq" id="XP_019632313.1">
    <property type="nucleotide sequence ID" value="XM_019776754.1"/>
</dbReference>
<dbReference type="InterPro" id="IPR025735">
    <property type="entry name" value="RHIM"/>
</dbReference>
<feature type="domain" description="B box-type" evidence="7">
    <location>
        <begin position="477"/>
        <end position="524"/>
    </location>
</feature>
<dbReference type="InterPro" id="IPR013083">
    <property type="entry name" value="Znf_RING/FYVE/PHD"/>
</dbReference>
<accession>A0A6P4Z6N8</accession>
<dbReference type="InterPro" id="IPR017907">
    <property type="entry name" value="Znf_RING_CS"/>
</dbReference>
<dbReference type="PROSITE" id="PS50119">
    <property type="entry name" value="ZF_BBOX"/>
    <property type="match status" value="2"/>
</dbReference>
<feature type="domain" description="RING-type" evidence="6">
    <location>
        <begin position="404"/>
        <end position="444"/>
    </location>
</feature>
<dbReference type="GO" id="GO:0008270">
    <property type="term" value="F:zinc ion binding"/>
    <property type="evidence" value="ECO:0007669"/>
    <property type="project" value="UniProtKB-KW"/>
</dbReference>
<dbReference type="Pfam" id="PF00097">
    <property type="entry name" value="zf-C3HC4"/>
    <property type="match status" value="1"/>
</dbReference>
<evidence type="ECO:0000256" key="4">
    <source>
        <dbReference type="PROSITE-ProRule" id="PRU00024"/>
    </source>
</evidence>
<dbReference type="SUPFAM" id="SSF57850">
    <property type="entry name" value="RING/U-box"/>
    <property type="match status" value="1"/>
</dbReference>
<dbReference type="GO" id="GO:0006513">
    <property type="term" value="P:protein monoubiquitination"/>
    <property type="evidence" value="ECO:0007669"/>
    <property type="project" value="TreeGrafter"/>
</dbReference>
<dbReference type="PROSITE" id="PS00518">
    <property type="entry name" value="ZF_RING_1"/>
    <property type="match status" value="1"/>
</dbReference>
<proteinExistence type="predicted"/>
<dbReference type="Gene3D" id="1.10.533.10">
    <property type="entry name" value="Death Domain, Fas"/>
    <property type="match status" value="1"/>
</dbReference>
<feature type="compositionally biased region" description="Polar residues" evidence="5">
    <location>
        <begin position="141"/>
        <end position="162"/>
    </location>
</feature>
<dbReference type="PROSITE" id="PS50168">
    <property type="entry name" value="DED"/>
    <property type="match status" value="1"/>
</dbReference>
<dbReference type="Pfam" id="PF00643">
    <property type="entry name" value="zf-B_box"/>
    <property type="match status" value="1"/>
</dbReference>
<evidence type="ECO:0000313" key="9">
    <source>
        <dbReference type="Proteomes" id="UP000515135"/>
    </source>
</evidence>
<dbReference type="GO" id="GO:0042981">
    <property type="term" value="P:regulation of apoptotic process"/>
    <property type="evidence" value="ECO:0007669"/>
    <property type="project" value="InterPro"/>
</dbReference>
<feature type="compositionally biased region" description="Polar residues" evidence="5">
    <location>
        <begin position="300"/>
        <end position="312"/>
    </location>
</feature>
<dbReference type="OrthoDB" id="342730at2759"/>
<dbReference type="PROSITE" id="PS00028">
    <property type="entry name" value="ZINC_FINGER_C2H2_1"/>
    <property type="match status" value="1"/>
</dbReference>
<keyword evidence="3" id="KW-0862">Zinc</keyword>
<dbReference type="KEGG" id="bbel:109475944"/>
<evidence type="ECO:0000313" key="10">
    <source>
        <dbReference type="RefSeq" id="XP_019632313.1"/>
    </source>
</evidence>
<reference evidence="10" key="1">
    <citation type="submission" date="2025-08" db="UniProtKB">
        <authorList>
            <consortium name="RefSeq"/>
        </authorList>
    </citation>
    <scope>IDENTIFICATION</scope>
    <source>
        <tissue evidence="10">Gonad</tissue>
    </source>
</reference>
<evidence type="ECO:0000259" key="7">
    <source>
        <dbReference type="PROSITE" id="PS50119"/>
    </source>
</evidence>
<dbReference type="SUPFAM" id="SSF47986">
    <property type="entry name" value="DEATH domain"/>
    <property type="match status" value="1"/>
</dbReference>
<feature type="compositionally biased region" description="Acidic residues" evidence="5">
    <location>
        <begin position="254"/>
        <end position="264"/>
    </location>
</feature>
<dbReference type="InterPro" id="IPR018957">
    <property type="entry name" value="Znf_C3HC4_RING-type"/>
</dbReference>